<name>A0A177CVW0_9PLEO</name>
<dbReference type="GeneID" id="28761294"/>
<protein>
    <submittedName>
        <fullName evidence="1">Uncharacterized protein</fullName>
    </submittedName>
</protein>
<gene>
    <name evidence="1" type="ORF">CC84DRAFT_1161695</name>
</gene>
<organism evidence="1 2">
    <name type="scientific">Paraphaeosphaeria sporulosa</name>
    <dbReference type="NCBI Taxonomy" id="1460663"/>
    <lineage>
        <taxon>Eukaryota</taxon>
        <taxon>Fungi</taxon>
        <taxon>Dikarya</taxon>
        <taxon>Ascomycota</taxon>
        <taxon>Pezizomycotina</taxon>
        <taxon>Dothideomycetes</taxon>
        <taxon>Pleosporomycetidae</taxon>
        <taxon>Pleosporales</taxon>
        <taxon>Massarineae</taxon>
        <taxon>Didymosphaeriaceae</taxon>
        <taxon>Paraphaeosphaeria</taxon>
    </lineage>
</organism>
<dbReference type="SUPFAM" id="SSF48264">
    <property type="entry name" value="Cytochrome P450"/>
    <property type="match status" value="1"/>
</dbReference>
<proteinExistence type="predicted"/>
<dbReference type="EMBL" id="KV441549">
    <property type="protein sequence ID" value="OAG10859.1"/>
    <property type="molecule type" value="Genomic_DNA"/>
</dbReference>
<dbReference type="STRING" id="1460663.A0A177CVW0"/>
<dbReference type="GO" id="GO:0016705">
    <property type="term" value="F:oxidoreductase activity, acting on paired donors, with incorporation or reduction of molecular oxygen"/>
    <property type="evidence" value="ECO:0007669"/>
    <property type="project" value="InterPro"/>
</dbReference>
<dbReference type="GO" id="GO:0005506">
    <property type="term" value="F:iron ion binding"/>
    <property type="evidence" value="ECO:0007669"/>
    <property type="project" value="InterPro"/>
</dbReference>
<dbReference type="RefSeq" id="XP_018041224.1">
    <property type="nucleotide sequence ID" value="XM_018177808.1"/>
</dbReference>
<accession>A0A177CVW0</accession>
<reference evidence="1 2" key="1">
    <citation type="submission" date="2016-05" db="EMBL/GenBank/DDBJ databases">
        <title>Comparative analysis of secretome profiles of manganese(II)-oxidizing ascomycete fungi.</title>
        <authorList>
            <consortium name="DOE Joint Genome Institute"/>
            <person name="Zeiner C.A."/>
            <person name="Purvine S.O."/>
            <person name="Zink E.M."/>
            <person name="Wu S."/>
            <person name="Pasa-Tolic L."/>
            <person name="Chaput D.L."/>
            <person name="Haridas S."/>
            <person name="Grigoriev I.V."/>
            <person name="Santelli C.M."/>
            <person name="Hansel C.M."/>
        </authorList>
    </citation>
    <scope>NUCLEOTIDE SEQUENCE [LARGE SCALE GENOMIC DNA]</scope>
    <source>
        <strain evidence="1 2">AP3s5-JAC2a</strain>
    </source>
</reference>
<dbReference type="AlphaFoldDB" id="A0A177CVW0"/>
<dbReference type="OrthoDB" id="1470350at2759"/>
<dbReference type="GO" id="GO:0020037">
    <property type="term" value="F:heme binding"/>
    <property type="evidence" value="ECO:0007669"/>
    <property type="project" value="InterPro"/>
</dbReference>
<sequence length="53" mass="6133">MWYLKDKIAFPNPKAFDPYRCLTADAHAVSDDRLRNRFYIPFSRGANVSLGAR</sequence>
<dbReference type="InterPro" id="IPR036396">
    <property type="entry name" value="Cyt_P450_sf"/>
</dbReference>
<keyword evidence="2" id="KW-1185">Reference proteome</keyword>
<dbReference type="Proteomes" id="UP000077069">
    <property type="component" value="Unassembled WGS sequence"/>
</dbReference>
<dbReference type="InParanoid" id="A0A177CVW0"/>
<evidence type="ECO:0000313" key="1">
    <source>
        <dbReference type="EMBL" id="OAG10859.1"/>
    </source>
</evidence>
<evidence type="ECO:0000313" key="2">
    <source>
        <dbReference type="Proteomes" id="UP000077069"/>
    </source>
</evidence>
<dbReference type="GO" id="GO:0004497">
    <property type="term" value="F:monooxygenase activity"/>
    <property type="evidence" value="ECO:0007669"/>
    <property type="project" value="InterPro"/>
</dbReference>